<reference evidence="1 2" key="1">
    <citation type="submission" date="2020-07" db="EMBL/GenBank/DDBJ databases">
        <title>Metarhizium humberi genome.</title>
        <authorList>
            <person name="Lysoe E."/>
        </authorList>
    </citation>
    <scope>NUCLEOTIDE SEQUENCE [LARGE SCALE GENOMIC DNA]</scope>
    <source>
        <strain evidence="1 2">ESALQ1638</strain>
    </source>
</reference>
<dbReference type="EMBL" id="JACEFI010000022">
    <property type="protein sequence ID" value="KAH0593298.1"/>
    <property type="molecule type" value="Genomic_DNA"/>
</dbReference>
<organism evidence="1 2">
    <name type="scientific">Metarhizium humberi</name>
    <dbReference type="NCBI Taxonomy" id="2596975"/>
    <lineage>
        <taxon>Eukaryota</taxon>
        <taxon>Fungi</taxon>
        <taxon>Dikarya</taxon>
        <taxon>Ascomycota</taxon>
        <taxon>Pezizomycotina</taxon>
        <taxon>Sordariomycetes</taxon>
        <taxon>Hypocreomycetidae</taxon>
        <taxon>Hypocreales</taxon>
        <taxon>Clavicipitaceae</taxon>
        <taxon>Metarhizium</taxon>
    </lineage>
</organism>
<sequence length="315" mass="35619">MSGCLSVLERWAAEIEFCGAEEVTLQALANSLKLAEGTLNIVIVMIEPCNNHATVDYETMVARSPSLQEVDRLIRKYGTNRGIAAVPILDVRPLISEAMRTAIGNRWPTWEERAYEVFEDILRHKKPDVILSLQRVTKDANSLLCKSLSDQASSPLPDIVRLANRTAILFRAFHPSSYLRPDYTANKTTAMVNSMENQLDASFKAAFMALNGHQLLRWNTEVRPWQSLCMQAAEQRQEDGSYARRITPSELYCTLQFHDNPETRLALLHEIDIQFKLEELAGTVQPLVNLSHQAPKGNIKVRNTELFGKIAFNCY</sequence>
<gene>
    <name evidence="1" type="ORF">MHUMG1_09020</name>
</gene>
<protein>
    <submittedName>
        <fullName evidence="1">Uncharacterized protein</fullName>
    </submittedName>
</protein>
<dbReference type="Proteomes" id="UP000764110">
    <property type="component" value="Unassembled WGS sequence"/>
</dbReference>
<name>A0A9P8S4K5_9HYPO</name>
<accession>A0A9P8S4K5</accession>
<evidence type="ECO:0000313" key="2">
    <source>
        <dbReference type="Proteomes" id="UP000764110"/>
    </source>
</evidence>
<dbReference type="AlphaFoldDB" id="A0A9P8S4K5"/>
<keyword evidence="2" id="KW-1185">Reference proteome</keyword>
<proteinExistence type="predicted"/>
<evidence type="ECO:0000313" key="1">
    <source>
        <dbReference type="EMBL" id="KAH0593298.1"/>
    </source>
</evidence>
<comment type="caution">
    <text evidence="1">The sequence shown here is derived from an EMBL/GenBank/DDBJ whole genome shotgun (WGS) entry which is preliminary data.</text>
</comment>